<name>A0A7S1X5G0_9CHLO</name>
<dbReference type="EMBL" id="HBGG01022655">
    <property type="protein sequence ID" value="CAD9209522.1"/>
    <property type="molecule type" value="Transcribed_RNA"/>
</dbReference>
<dbReference type="AlphaFoldDB" id="A0A7S1X5G0"/>
<reference evidence="1" key="1">
    <citation type="submission" date="2021-01" db="EMBL/GenBank/DDBJ databases">
        <authorList>
            <person name="Corre E."/>
            <person name="Pelletier E."/>
            <person name="Niang G."/>
            <person name="Scheremetjew M."/>
            <person name="Finn R."/>
            <person name="Kale V."/>
            <person name="Holt S."/>
            <person name="Cochrane G."/>
            <person name="Meng A."/>
            <person name="Brown T."/>
            <person name="Cohen L."/>
        </authorList>
    </citation>
    <scope>NUCLEOTIDE SEQUENCE</scope>
    <source>
        <strain evidence="1">PLY429</strain>
    </source>
</reference>
<gene>
    <name evidence="1" type="ORF">TCHU04912_LOCUS11761</name>
</gene>
<sequence>MRDVSLVEARQQIYQDLQNSGTTNYALGNWRKKKDRLALCHYLLTRELLEADVGSIAMFAIPPDMSLQRPRNEHFLHPLSETDLMHERKTSPDIVHAGVSLLRRKIGKLRAILLDGSVKVEVRHQGVSPVISLAGRGGGKASAVHHQIAAMRPSSISWSNVLDYMNIAVFHAMARACSAPAGTIHFGYSMNWPQNMKGASVFDYVHEPKKIDALCDVGQKTVVKGYKAERVEHLLLSPPVENAVNLGDLACHSAMYKKWADAFFASADLADPCRQVAAVQLKPFSVWSQSNTTVYLTWSYDECINLGA</sequence>
<protein>
    <submittedName>
        <fullName evidence="1">Uncharacterized protein</fullName>
    </submittedName>
</protein>
<proteinExistence type="predicted"/>
<accession>A0A7S1X5G0</accession>
<evidence type="ECO:0000313" key="1">
    <source>
        <dbReference type="EMBL" id="CAD9209522.1"/>
    </source>
</evidence>
<organism evidence="1">
    <name type="scientific">Tetraselmis chuii</name>
    <dbReference type="NCBI Taxonomy" id="63592"/>
    <lineage>
        <taxon>Eukaryota</taxon>
        <taxon>Viridiplantae</taxon>
        <taxon>Chlorophyta</taxon>
        <taxon>core chlorophytes</taxon>
        <taxon>Chlorodendrophyceae</taxon>
        <taxon>Chlorodendrales</taxon>
        <taxon>Chlorodendraceae</taxon>
        <taxon>Tetraselmis</taxon>
    </lineage>
</organism>